<evidence type="ECO:0000313" key="1">
    <source>
        <dbReference type="EMBL" id="CAG8801847.1"/>
    </source>
</evidence>
<dbReference type="Proteomes" id="UP000789901">
    <property type="component" value="Unassembled WGS sequence"/>
</dbReference>
<gene>
    <name evidence="1" type="ORF">GMARGA_LOCUS23285</name>
</gene>
<reference evidence="1 2" key="1">
    <citation type="submission" date="2021-06" db="EMBL/GenBank/DDBJ databases">
        <authorList>
            <person name="Kallberg Y."/>
            <person name="Tangrot J."/>
            <person name="Rosling A."/>
        </authorList>
    </citation>
    <scope>NUCLEOTIDE SEQUENCE [LARGE SCALE GENOMIC DNA]</scope>
    <source>
        <strain evidence="1 2">120-4 pot B 10/14</strain>
    </source>
</reference>
<organism evidence="1 2">
    <name type="scientific">Gigaspora margarita</name>
    <dbReference type="NCBI Taxonomy" id="4874"/>
    <lineage>
        <taxon>Eukaryota</taxon>
        <taxon>Fungi</taxon>
        <taxon>Fungi incertae sedis</taxon>
        <taxon>Mucoromycota</taxon>
        <taxon>Glomeromycotina</taxon>
        <taxon>Glomeromycetes</taxon>
        <taxon>Diversisporales</taxon>
        <taxon>Gigasporaceae</taxon>
        <taxon>Gigaspora</taxon>
    </lineage>
</organism>
<name>A0ABN7VX59_GIGMA</name>
<proteinExistence type="predicted"/>
<dbReference type="EMBL" id="CAJVQB010023437">
    <property type="protein sequence ID" value="CAG8801847.1"/>
    <property type="molecule type" value="Genomic_DNA"/>
</dbReference>
<keyword evidence="2" id="KW-1185">Reference proteome</keyword>
<protein>
    <submittedName>
        <fullName evidence="1">9753_t:CDS:1</fullName>
    </submittedName>
</protein>
<accession>A0ABN7VX59</accession>
<sequence length="72" mass="8552">NPTINTLENAQCDIKYFCAQKKDIISPVMNPLDDDSPTMMFIWRYNTRKLKLFLKKCTTFRKVEECSKDPHH</sequence>
<evidence type="ECO:0000313" key="2">
    <source>
        <dbReference type="Proteomes" id="UP000789901"/>
    </source>
</evidence>
<comment type="caution">
    <text evidence="1">The sequence shown here is derived from an EMBL/GenBank/DDBJ whole genome shotgun (WGS) entry which is preliminary data.</text>
</comment>
<feature type="non-terminal residue" evidence="1">
    <location>
        <position position="1"/>
    </location>
</feature>